<evidence type="ECO:0000313" key="2">
    <source>
        <dbReference type="Proteomes" id="UP000269352"/>
    </source>
</evidence>
<comment type="caution">
    <text evidence="1">The sequence shown here is derived from an EMBL/GenBank/DDBJ whole genome shotgun (WGS) entry which is preliminary data.</text>
</comment>
<organism evidence="1 2">
    <name type="scientific">Termititenax aidoneus</name>
    <dbReference type="NCBI Taxonomy" id="2218524"/>
    <lineage>
        <taxon>Bacteria</taxon>
        <taxon>Bacillati</taxon>
        <taxon>Candidatus Margulisiibacteriota</taxon>
        <taxon>Candidatus Termititenacia</taxon>
        <taxon>Candidatus Termititenacales</taxon>
        <taxon>Candidatus Termititenacaceae</taxon>
        <taxon>Candidatus Termititenax</taxon>
    </lineage>
</organism>
<keyword evidence="2" id="KW-1185">Reference proteome</keyword>
<accession>A0A388TCL8</accession>
<reference evidence="1 2" key="1">
    <citation type="journal article" date="2019" name="ISME J.">
        <title>Genome analyses of uncultured TG2/ZB3 bacteria in 'Margulisbacteria' specifically attached to ectosymbiotic spirochetes of protists in the termite gut.</title>
        <authorList>
            <person name="Utami Y.D."/>
            <person name="Kuwahara H."/>
            <person name="Igai K."/>
            <person name="Murakami T."/>
            <person name="Sugaya K."/>
            <person name="Morikawa T."/>
            <person name="Nagura Y."/>
            <person name="Yuki M."/>
            <person name="Deevong P."/>
            <person name="Inoue T."/>
            <person name="Kihara K."/>
            <person name="Lo N."/>
            <person name="Yamada A."/>
            <person name="Ohkuma M."/>
            <person name="Hongoh Y."/>
        </authorList>
    </citation>
    <scope>NUCLEOTIDE SEQUENCE [LARGE SCALE GENOMIC DNA]</scope>
    <source>
        <strain evidence="1">NkOx7-01</strain>
    </source>
</reference>
<dbReference type="EMBL" id="BGZN01000058">
    <property type="protein sequence ID" value="GBR74606.1"/>
    <property type="molecule type" value="Genomic_DNA"/>
</dbReference>
<sequence length="144" mass="16935">MTKTIGAYSIKLDARIISLMAEYGLSVREMCVFFCCTRGTFYYHLLHQKEIAEALTTGRQKYWEKQRHTKNPPQKATERKQFKTPGYISRKIDEHGDEVVNFFADALLNLFKENDYSFEGISNFEIAQRQIKYFLERVNEEGNT</sequence>
<dbReference type="AlphaFoldDB" id="A0A388TCL8"/>
<gene>
    <name evidence="1" type="ORF">NO1_1753</name>
</gene>
<proteinExistence type="predicted"/>
<evidence type="ECO:0000313" key="1">
    <source>
        <dbReference type="EMBL" id="GBR74606.1"/>
    </source>
</evidence>
<dbReference type="Proteomes" id="UP000269352">
    <property type="component" value="Unassembled WGS sequence"/>
</dbReference>
<protein>
    <submittedName>
        <fullName evidence="1">Uncharacterized protein</fullName>
    </submittedName>
</protein>
<name>A0A388TCL8_TERA1</name>